<sequence length="275" mass="31670">MQKTEVKNRFTPPADWNTALLLGNPIFADLCQRFRFGQLTDYPDIGWLNQCLPQSGVSFVDNDTISADGRYYEEYIYATQCIPTRKDNWHDFFGALIWCLFPKTKALLNQLHMAEIAQHGLKQRSKLRNKLTLFDECGLVICLEPAAFEHAELLRQHQWQQSFVQQRSDWWQGIRPMIFGHAIYEMATAPFIGLTAKALFIEVPAGFSQWPLTAAYAYVDDQLCSLIDNGALLCTEQLTPLPLLGVPKWCAANEQPQFYLNHDYFRPMRSTQKLP</sequence>
<evidence type="ECO:0000313" key="2">
    <source>
        <dbReference type="Proteomes" id="UP000199371"/>
    </source>
</evidence>
<dbReference type="Pfam" id="PF11227">
    <property type="entry name" value="DUF3025"/>
    <property type="match status" value="1"/>
</dbReference>
<dbReference type="AlphaFoldDB" id="A0A1H6L6S9"/>
<dbReference type="EMBL" id="FNXF01000004">
    <property type="protein sequence ID" value="SEH80918.1"/>
    <property type="molecule type" value="Genomic_DNA"/>
</dbReference>
<keyword evidence="2" id="KW-1185">Reference proteome</keyword>
<accession>A0A1H6L6S9</accession>
<dbReference type="InterPro" id="IPR021390">
    <property type="entry name" value="DUF3025"/>
</dbReference>
<reference evidence="2" key="1">
    <citation type="submission" date="2016-10" db="EMBL/GenBank/DDBJ databases">
        <authorList>
            <person name="Varghese N."/>
            <person name="Submissions S."/>
        </authorList>
    </citation>
    <scope>NUCLEOTIDE SEQUENCE [LARGE SCALE GENOMIC DNA]</scope>
    <source>
        <strain evidence="2">DSM 17616</strain>
    </source>
</reference>
<dbReference type="RefSeq" id="WP_092792059.1">
    <property type="nucleotide sequence ID" value="NZ_FNXF01000004.1"/>
</dbReference>
<dbReference type="Proteomes" id="UP000199371">
    <property type="component" value="Unassembled WGS sequence"/>
</dbReference>
<name>A0A1H6L6S9_9GAMM</name>
<dbReference type="STRING" id="173990.SAMN05660691_01597"/>
<proteinExistence type="predicted"/>
<evidence type="ECO:0000313" key="1">
    <source>
        <dbReference type="EMBL" id="SEH80918.1"/>
    </source>
</evidence>
<protein>
    <recommendedName>
        <fullName evidence="3">DUF3025 domain-containing protein</fullName>
    </recommendedName>
</protein>
<gene>
    <name evidence="1" type="ORF">SAMN05660691_01597</name>
</gene>
<evidence type="ECO:0008006" key="3">
    <source>
        <dbReference type="Google" id="ProtNLM"/>
    </source>
</evidence>
<organism evidence="1 2">
    <name type="scientific">Rheinheimera pacifica</name>
    <dbReference type="NCBI Taxonomy" id="173990"/>
    <lineage>
        <taxon>Bacteria</taxon>
        <taxon>Pseudomonadati</taxon>
        <taxon>Pseudomonadota</taxon>
        <taxon>Gammaproteobacteria</taxon>
        <taxon>Chromatiales</taxon>
        <taxon>Chromatiaceae</taxon>
        <taxon>Rheinheimera</taxon>
    </lineage>
</organism>
<dbReference type="OrthoDB" id="5292474at2"/>